<accession>A0A8A5U674</accession>
<dbReference type="GO" id="GO:0005886">
    <property type="term" value="C:plasma membrane"/>
    <property type="evidence" value="ECO:0007669"/>
    <property type="project" value="UniProtKB-SubCell"/>
</dbReference>
<dbReference type="EMBL" id="CP063213">
    <property type="protein sequence ID" value="QOR46700.1"/>
    <property type="molecule type" value="Genomic_DNA"/>
</dbReference>
<dbReference type="Gene3D" id="3.40.50.300">
    <property type="entry name" value="P-loop containing nucleotide triphosphate hydrolases"/>
    <property type="match status" value="1"/>
</dbReference>
<dbReference type="Pfam" id="PF02534">
    <property type="entry name" value="T4SS-DNA_transf"/>
    <property type="match status" value="1"/>
</dbReference>
<evidence type="ECO:0000256" key="3">
    <source>
        <dbReference type="ARBA" id="ARBA00022475"/>
    </source>
</evidence>
<evidence type="ECO:0000256" key="1">
    <source>
        <dbReference type="ARBA" id="ARBA00004651"/>
    </source>
</evidence>
<keyword evidence="8" id="KW-1185">Reference proteome</keyword>
<dbReference type="Proteomes" id="UP000595053">
    <property type="component" value="Chromosome"/>
</dbReference>
<name>A0A7M1QXD4_9ACTO</name>
<reference evidence="7 8" key="1">
    <citation type="submission" date="2020-10" db="EMBL/GenBank/DDBJ databases">
        <title>Trueperella pecoris sp. nov. isolated from bovine and porcine specimens.</title>
        <authorList>
            <person name="Schoenecker L."/>
            <person name="Schnydrig P."/>
            <person name="Brodard I."/>
            <person name="Thomann A."/>
            <person name="Hemphill A."/>
            <person name="Rodriguez-Campos S."/>
            <person name="Perreten V."/>
            <person name="Jores J."/>
            <person name="Kittl S."/>
        </authorList>
    </citation>
    <scope>NUCLEOTIDE SEQUENCE [LARGE SCALE GENOMIC DNA]</scope>
    <source>
        <strain evidence="7 8">15A0121</strain>
    </source>
</reference>
<evidence type="ECO:0000256" key="6">
    <source>
        <dbReference type="ARBA" id="ARBA00023136"/>
    </source>
</evidence>
<dbReference type="InterPro" id="IPR003688">
    <property type="entry name" value="TraG/VirD4"/>
</dbReference>
<dbReference type="PANTHER" id="PTHR37937:SF1">
    <property type="entry name" value="CONJUGATIVE TRANSFER: DNA TRANSPORT"/>
    <property type="match status" value="1"/>
</dbReference>
<dbReference type="InterPro" id="IPR051539">
    <property type="entry name" value="T4SS-coupling_protein"/>
</dbReference>
<comment type="similarity">
    <text evidence="2">Belongs to the VirD4/TraG family.</text>
</comment>
<protein>
    <submittedName>
        <fullName evidence="7">Type IV secretory system conjugative DNA transfer family protein</fullName>
    </submittedName>
</protein>
<proteinExistence type="inferred from homology"/>
<keyword evidence="6" id="KW-0472">Membrane</keyword>
<evidence type="ECO:0000313" key="7">
    <source>
        <dbReference type="EMBL" id="QOR46700.1"/>
    </source>
</evidence>
<organism evidence="7 8">
    <name type="scientific">Trueperella pecoris</name>
    <dbReference type="NCBI Taxonomy" id="2733571"/>
    <lineage>
        <taxon>Bacteria</taxon>
        <taxon>Bacillati</taxon>
        <taxon>Actinomycetota</taxon>
        <taxon>Actinomycetes</taxon>
        <taxon>Actinomycetales</taxon>
        <taxon>Actinomycetaceae</taxon>
        <taxon>Trueperella</taxon>
    </lineage>
</organism>
<evidence type="ECO:0000256" key="2">
    <source>
        <dbReference type="ARBA" id="ARBA00008806"/>
    </source>
</evidence>
<keyword evidence="4" id="KW-0812">Transmembrane</keyword>
<dbReference type="InterPro" id="IPR027417">
    <property type="entry name" value="P-loop_NTPase"/>
</dbReference>
<gene>
    <name evidence="7" type="ORF">INS88_09820</name>
</gene>
<dbReference type="SUPFAM" id="SSF52540">
    <property type="entry name" value="P-loop containing nucleoside triphosphate hydrolases"/>
    <property type="match status" value="1"/>
</dbReference>
<accession>A0A7M1QXD4</accession>
<dbReference type="AlphaFoldDB" id="A0A7M1QXD4"/>
<evidence type="ECO:0000256" key="5">
    <source>
        <dbReference type="ARBA" id="ARBA00022989"/>
    </source>
</evidence>
<evidence type="ECO:0000256" key="4">
    <source>
        <dbReference type="ARBA" id="ARBA00022692"/>
    </source>
</evidence>
<keyword evidence="5" id="KW-1133">Transmembrane helix</keyword>
<dbReference type="CDD" id="cd01127">
    <property type="entry name" value="TrwB_TraG_TraD_VirD4"/>
    <property type="match status" value="1"/>
</dbReference>
<dbReference type="NCBIfam" id="NF045973">
    <property type="entry name" value="conju_CD1115"/>
    <property type="match status" value="1"/>
</dbReference>
<evidence type="ECO:0000313" key="8">
    <source>
        <dbReference type="Proteomes" id="UP000595053"/>
    </source>
</evidence>
<sequence>MSTIVDRCLDDLTADPTHLSFELIDLAGGLGLVLTGLLIWLYNNATKSMRRQNVEHGSAKWARPSDINPFKDRHKANNLLFTQTEALSLDSRKTQRNLNVLGIGSSGSGKTRYFVLPNIANASTSLVITDPKGEIYRASADSLRQRGYQVRQLNLIDFANSDTFNPLRYFNPDQAEVGCTILTENFIANTTGKKPATGQDFWEKAERALLNALISYIYFTKGTQGTLIDVVDLLAKMSASEEDETARSEVDLIFEALNELVSELDQADPARFTADASQLHSGLRFAAAQYNTYTQGAGETKKSVIISLGVRMAPLHMGQLRRLLSSDSIGLDQLGTEKTAIFAIIPDTHAAFNFIVSIFYEQLFETNLYIADHKDTGRLPIMVQCFMDEFANIGRIPSFERKIAVMRSRGLSVSILIQNFAQGKAIYKDDWETIVGNCDSFLFLGGNENSTTKYVSELLGKQTIMGTDNSRSKGRNGSFSTSDRRLGRELLTPDEIGRLPASQCIYVLRGVSPFLSHKLPSPRF</sequence>
<comment type="subcellular location">
    <subcellularLocation>
        <location evidence="1">Cell membrane</location>
        <topology evidence="1">Multi-pass membrane protein</topology>
    </subcellularLocation>
</comment>
<dbReference type="PANTHER" id="PTHR37937">
    <property type="entry name" value="CONJUGATIVE TRANSFER: DNA TRANSPORT"/>
    <property type="match status" value="1"/>
</dbReference>
<keyword evidence="3" id="KW-1003">Cell membrane</keyword>